<keyword evidence="1" id="KW-0812">Transmembrane</keyword>
<evidence type="ECO:0000256" key="1">
    <source>
        <dbReference type="SAM" id="Phobius"/>
    </source>
</evidence>
<dbReference type="InterPro" id="IPR029044">
    <property type="entry name" value="Nucleotide-diphossugar_trans"/>
</dbReference>
<name>A0AA97ANZ4_9CYAN</name>
<evidence type="ECO:0000259" key="2">
    <source>
        <dbReference type="Pfam" id="PF00535"/>
    </source>
</evidence>
<evidence type="ECO:0000313" key="3">
    <source>
        <dbReference type="EMBL" id="WNZ27317.1"/>
    </source>
</evidence>
<dbReference type="Gene3D" id="3.90.550.10">
    <property type="entry name" value="Spore Coat Polysaccharide Biosynthesis Protein SpsA, Chain A"/>
    <property type="match status" value="1"/>
</dbReference>
<sequence length="261" mass="30588">MLLERITPLILTFNEAPNLDRTLQKLLWAKQIIIIDSFSTDATIEIAAAYPQVKLFKRNFDTHATQWNYGLEQIESEWVLSLDADYVLSDELVTELISLPEDISTDGYFIRFKYCVFGKPLRGTILPPRQALFRKNRATFVDDGHTQLVQVDGQSGTLFHPIYHDDRKPLSRWLWAQDRYMLIEVEKLQATPVHKLSWGDRIRKQKVLAPFIILFYCLIFKGGILDGWHGWYYAFQRLLAEVLLSVRLIEAEQQKYTETRY</sequence>
<feature type="domain" description="Glycosyltransferase 2-like" evidence="2">
    <location>
        <begin position="10"/>
        <end position="115"/>
    </location>
</feature>
<accession>A0AA97ANZ4</accession>
<protein>
    <submittedName>
        <fullName evidence="3">Glycosyltransferase family 2 protein</fullName>
    </submittedName>
</protein>
<dbReference type="Pfam" id="PF00535">
    <property type="entry name" value="Glycos_transf_2"/>
    <property type="match status" value="1"/>
</dbReference>
<dbReference type="AlphaFoldDB" id="A0AA97ANZ4"/>
<dbReference type="SUPFAM" id="SSF53448">
    <property type="entry name" value="Nucleotide-diphospho-sugar transferases"/>
    <property type="match status" value="1"/>
</dbReference>
<keyword evidence="1" id="KW-0472">Membrane</keyword>
<reference evidence="3" key="1">
    <citation type="submission" date="2020-05" db="EMBL/GenBank/DDBJ databases">
        <authorList>
            <person name="Zhu T."/>
            <person name="Keshari N."/>
            <person name="Lu X."/>
        </authorList>
    </citation>
    <scope>NUCLEOTIDE SEQUENCE</scope>
    <source>
        <strain evidence="3">NK1-12</strain>
    </source>
</reference>
<dbReference type="EMBL" id="CP053587">
    <property type="protein sequence ID" value="WNZ27317.1"/>
    <property type="molecule type" value="Genomic_DNA"/>
</dbReference>
<proteinExistence type="predicted"/>
<dbReference type="PANTHER" id="PTHR43630:SF2">
    <property type="entry name" value="GLYCOSYLTRANSFERASE"/>
    <property type="match status" value="1"/>
</dbReference>
<dbReference type="PANTHER" id="PTHR43630">
    <property type="entry name" value="POLY-BETA-1,6-N-ACETYL-D-GLUCOSAMINE SYNTHASE"/>
    <property type="match status" value="1"/>
</dbReference>
<organism evidence="3">
    <name type="scientific">Leptolyngbya sp. NK1-12</name>
    <dbReference type="NCBI Taxonomy" id="2547451"/>
    <lineage>
        <taxon>Bacteria</taxon>
        <taxon>Bacillati</taxon>
        <taxon>Cyanobacteriota</taxon>
        <taxon>Cyanophyceae</taxon>
        <taxon>Leptolyngbyales</taxon>
        <taxon>Leptolyngbyaceae</taxon>
        <taxon>Leptolyngbya group</taxon>
        <taxon>Leptolyngbya</taxon>
    </lineage>
</organism>
<dbReference type="InterPro" id="IPR001173">
    <property type="entry name" value="Glyco_trans_2-like"/>
</dbReference>
<dbReference type="CDD" id="cd02511">
    <property type="entry name" value="Beta4Glucosyltransferase"/>
    <property type="match status" value="1"/>
</dbReference>
<gene>
    <name evidence="3" type="ORF">HJG54_30995</name>
</gene>
<keyword evidence="1" id="KW-1133">Transmembrane helix</keyword>
<feature type="transmembrane region" description="Helical" evidence="1">
    <location>
        <begin position="207"/>
        <end position="225"/>
    </location>
</feature>
<dbReference type="RefSeq" id="WP_316436976.1">
    <property type="nucleotide sequence ID" value="NZ_CP053587.1"/>
</dbReference>